<accession>A0A0F9LQQ6</accession>
<dbReference type="InterPro" id="IPR005335">
    <property type="entry name" value="Terminase_ssu"/>
</dbReference>
<reference evidence="1" key="1">
    <citation type="journal article" date="2015" name="Nature">
        <title>Complex archaea that bridge the gap between prokaryotes and eukaryotes.</title>
        <authorList>
            <person name="Spang A."/>
            <person name="Saw J.H."/>
            <person name="Jorgensen S.L."/>
            <person name="Zaremba-Niedzwiedzka K."/>
            <person name="Martijn J."/>
            <person name="Lind A.E."/>
            <person name="van Eijk R."/>
            <person name="Schleper C."/>
            <person name="Guy L."/>
            <person name="Ettema T.J."/>
        </authorList>
    </citation>
    <scope>NUCLEOTIDE SEQUENCE</scope>
</reference>
<protein>
    <recommendedName>
        <fullName evidence="2">Terminase small subunit</fullName>
    </recommendedName>
</protein>
<name>A0A0F9LQQ6_9ZZZZ</name>
<evidence type="ECO:0008006" key="2">
    <source>
        <dbReference type="Google" id="ProtNLM"/>
    </source>
</evidence>
<dbReference type="EMBL" id="LAZR01005970">
    <property type="protein sequence ID" value="KKM95733.1"/>
    <property type="molecule type" value="Genomic_DNA"/>
</dbReference>
<gene>
    <name evidence="1" type="ORF">LCGC14_1185450</name>
</gene>
<evidence type="ECO:0000313" key="1">
    <source>
        <dbReference type="EMBL" id="KKM95733.1"/>
    </source>
</evidence>
<feature type="non-terminal residue" evidence="1">
    <location>
        <position position="136"/>
    </location>
</feature>
<comment type="caution">
    <text evidence="1">The sequence shown here is derived from an EMBL/GenBank/DDBJ whole genome shotgun (WGS) entry which is preliminary data.</text>
</comment>
<dbReference type="InterPro" id="IPR038713">
    <property type="entry name" value="Terminase_Gp1_N_sf"/>
</dbReference>
<organism evidence="1">
    <name type="scientific">marine sediment metagenome</name>
    <dbReference type="NCBI Taxonomy" id="412755"/>
    <lineage>
        <taxon>unclassified sequences</taxon>
        <taxon>metagenomes</taxon>
        <taxon>ecological metagenomes</taxon>
    </lineage>
</organism>
<dbReference type="GO" id="GO:0051276">
    <property type="term" value="P:chromosome organization"/>
    <property type="evidence" value="ECO:0007669"/>
    <property type="project" value="InterPro"/>
</dbReference>
<dbReference type="Pfam" id="PF03592">
    <property type="entry name" value="Terminase_2"/>
    <property type="match status" value="1"/>
</dbReference>
<dbReference type="AlphaFoldDB" id="A0A0F9LQQ6"/>
<dbReference type="Gene3D" id="1.10.10.1400">
    <property type="entry name" value="Terminase, small subunit, N-terminal DNA-binding domain, HTH motif"/>
    <property type="match status" value="1"/>
</dbReference>
<proteinExistence type="predicted"/>
<sequence length="136" mass="14967">MVELQEGKSASANTSGRKCSVKEDRFAREFVIDLEKRNAAIRAGYAKKAATAQATRLLGRPWVQERIAELQAALAGRMDLTADGVVKQLMKDHKLAQDAGHHSAAVRATELLGKRLGLWIDRVRTEAELQSDDELA</sequence>